<dbReference type="Gene3D" id="1.10.630.10">
    <property type="entry name" value="Cytochrome P450"/>
    <property type="match status" value="1"/>
</dbReference>
<accession>A0A4P9XG67</accession>
<dbReference type="InterPro" id="IPR050121">
    <property type="entry name" value="Cytochrome_P450_monoxygenase"/>
</dbReference>
<dbReference type="InterPro" id="IPR036396">
    <property type="entry name" value="Cyt_P450_sf"/>
</dbReference>
<dbReference type="Proteomes" id="UP000271241">
    <property type="component" value="Unassembled WGS sequence"/>
</dbReference>
<dbReference type="GO" id="GO:0016705">
    <property type="term" value="F:oxidoreductase activity, acting on paired donors, with incorporation or reduction of molecular oxygen"/>
    <property type="evidence" value="ECO:0007669"/>
    <property type="project" value="InterPro"/>
</dbReference>
<dbReference type="EMBL" id="KZ993578">
    <property type="protein sequence ID" value="RKP04625.1"/>
    <property type="molecule type" value="Genomic_DNA"/>
</dbReference>
<dbReference type="GO" id="GO:0020037">
    <property type="term" value="F:heme binding"/>
    <property type="evidence" value="ECO:0007669"/>
    <property type="project" value="InterPro"/>
</dbReference>
<sequence length="300" mass="34014">MFPLPEPMQLFPDIIWDRFAVSSLLLAALTGVLLCKFVVSEYLTPLAKLPGFRPSWLSIWVLDFGTLLRPESGLYGRLHQRYGPIVRIGPRIVSIADPNMVRAVYTSYRFPKGVNYRPFSILGDNIFSTQDNSLHRKLKKLIAPAYSQGAVASMEPLIQEVGVTRLLDLLRKHADAEEPVDLLCALQLMTFDVIGEIAFGRSFAMLETGTVHPIIEWIDDTTSLSVKHILGPLFMPFMFRKKTESLHQLISFARDAVRTRREQKNTARQDTLQRLLEAVDEETGDRLTEDQLISEAIVQM</sequence>
<name>A0A4P9XG67_9FUNG</name>
<comment type="similarity">
    <text evidence="1">Belongs to the cytochrome P450 family.</text>
</comment>
<proteinExistence type="inferred from homology"/>
<organism evidence="2 3">
    <name type="scientific">Thamnocephalis sphaerospora</name>
    <dbReference type="NCBI Taxonomy" id="78915"/>
    <lineage>
        <taxon>Eukaryota</taxon>
        <taxon>Fungi</taxon>
        <taxon>Fungi incertae sedis</taxon>
        <taxon>Zoopagomycota</taxon>
        <taxon>Zoopagomycotina</taxon>
        <taxon>Zoopagomycetes</taxon>
        <taxon>Zoopagales</taxon>
        <taxon>Sigmoideomycetaceae</taxon>
        <taxon>Thamnocephalis</taxon>
    </lineage>
</organism>
<dbReference type="Pfam" id="PF00067">
    <property type="entry name" value="p450"/>
    <property type="match status" value="1"/>
</dbReference>
<dbReference type="PANTHER" id="PTHR24305:SF166">
    <property type="entry name" value="CYTOCHROME P450 12A4, MITOCHONDRIAL-RELATED"/>
    <property type="match status" value="1"/>
</dbReference>
<dbReference type="STRING" id="78915.A0A4P9XG67"/>
<dbReference type="SUPFAM" id="SSF48264">
    <property type="entry name" value="Cytochrome P450"/>
    <property type="match status" value="1"/>
</dbReference>
<keyword evidence="3" id="KW-1185">Reference proteome</keyword>
<dbReference type="AlphaFoldDB" id="A0A4P9XG67"/>
<evidence type="ECO:0000313" key="3">
    <source>
        <dbReference type="Proteomes" id="UP000271241"/>
    </source>
</evidence>
<reference evidence="3" key="1">
    <citation type="journal article" date="2018" name="Nat. Microbiol.">
        <title>Leveraging single-cell genomics to expand the fungal tree of life.</title>
        <authorList>
            <person name="Ahrendt S.R."/>
            <person name="Quandt C.A."/>
            <person name="Ciobanu D."/>
            <person name="Clum A."/>
            <person name="Salamov A."/>
            <person name="Andreopoulos B."/>
            <person name="Cheng J.F."/>
            <person name="Woyke T."/>
            <person name="Pelin A."/>
            <person name="Henrissat B."/>
            <person name="Reynolds N.K."/>
            <person name="Benny G.L."/>
            <person name="Smith M.E."/>
            <person name="James T.Y."/>
            <person name="Grigoriev I.V."/>
        </authorList>
    </citation>
    <scope>NUCLEOTIDE SEQUENCE [LARGE SCALE GENOMIC DNA]</scope>
    <source>
        <strain evidence="3">RSA 1356</strain>
    </source>
</reference>
<dbReference type="OrthoDB" id="1470350at2759"/>
<dbReference type="PANTHER" id="PTHR24305">
    <property type="entry name" value="CYTOCHROME P450"/>
    <property type="match status" value="1"/>
</dbReference>
<evidence type="ECO:0000256" key="1">
    <source>
        <dbReference type="ARBA" id="ARBA00010617"/>
    </source>
</evidence>
<gene>
    <name evidence="2" type="ORF">THASP1DRAFT_33586</name>
</gene>
<evidence type="ECO:0000313" key="2">
    <source>
        <dbReference type="EMBL" id="RKP04625.1"/>
    </source>
</evidence>
<dbReference type="InterPro" id="IPR001128">
    <property type="entry name" value="Cyt_P450"/>
</dbReference>
<dbReference type="GO" id="GO:0005506">
    <property type="term" value="F:iron ion binding"/>
    <property type="evidence" value="ECO:0007669"/>
    <property type="project" value="InterPro"/>
</dbReference>
<dbReference type="GO" id="GO:0004497">
    <property type="term" value="F:monooxygenase activity"/>
    <property type="evidence" value="ECO:0007669"/>
    <property type="project" value="InterPro"/>
</dbReference>
<protein>
    <submittedName>
        <fullName evidence="2">Cytochrome P450</fullName>
    </submittedName>
</protein>